<dbReference type="GO" id="GO:0042910">
    <property type="term" value="F:xenobiotic transmembrane transporter activity"/>
    <property type="evidence" value="ECO:0007669"/>
    <property type="project" value="TreeGrafter"/>
</dbReference>
<evidence type="ECO:0000313" key="2">
    <source>
        <dbReference type="EMBL" id="KAI9549726.1"/>
    </source>
</evidence>
<dbReference type="AlphaFoldDB" id="A0AAD5KDR0"/>
<feature type="transmembrane region" description="Helical" evidence="1">
    <location>
        <begin position="139"/>
        <end position="162"/>
    </location>
</feature>
<evidence type="ECO:0000313" key="3">
    <source>
        <dbReference type="Proteomes" id="UP000820818"/>
    </source>
</evidence>
<dbReference type="Gene3D" id="1.20.1640.10">
    <property type="entry name" value="Multidrug efflux transporter AcrB transmembrane domain"/>
    <property type="match status" value="2"/>
</dbReference>
<dbReference type="PRINTS" id="PR00702">
    <property type="entry name" value="ACRIFLAVINRP"/>
</dbReference>
<keyword evidence="1" id="KW-0812">Transmembrane</keyword>
<keyword evidence="3" id="KW-1185">Reference proteome</keyword>
<dbReference type="Gene3D" id="3.30.70.1320">
    <property type="entry name" value="Multidrug efflux transporter AcrB pore domain like"/>
    <property type="match status" value="1"/>
</dbReference>
<gene>
    <name evidence="2" type="ORF">GHT06_003984</name>
</gene>
<name>A0AAD5KDR0_9CRUS</name>
<dbReference type="PANTHER" id="PTHR32063:SF19">
    <property type="entry name" value="CATION EFFLUX SYSTEM PROTEIN CUSA"/>
    <property type="match status" value="1"/>
</dbReference>
<organism evidence="2 3">
    <name type="scientific">Daphnia sinensis</name>
    <dbReference type="NCBI Taxonomy" id="1820382"/>
    <lineage>
        <taxon>Eukaryota</taxon>
        <taxon>Metazoa</taxon>
        <taxon>Ecdysozoa</taxon>
        <taxon>Arthropoda</taxon>
        <taxon>Crustacea</taxon>
        <taxon>Branchiopoda</taxon>
        <taxon>Diplostraca</taxon>
        <taxon>Cladocera</taxon>
        <taxon>Anomopoda</taxon>
        <taxon>Daphniidae</taxon>
        <taxon>Daphnia</taxon>
        <taxon>Daphnia similis group</taxon>
    </lineage>
</organism>
<dbReference type="Proteomes" id="UP000820818">
    <property type="component" value="Unassembled WGS sequence"/>
</dbReference>
<comment type="caution">
    <text evidence="2">The sequence shown here is derived from an EMBL/GenBank/DDBJ whole genome shotgun (WGS) entry which is preliminary data.</text>
</comment>
<sequence length="459" mass="50185">MSGILDKSGAEAGLPTKTLADGTVSKVTLVPFYDRTGLIYETLGTLYEAINQQILITILVIIVMVYNLRASLLISALLPMAVLMCFIFMKQFGVDANIVALSGIAIAIGTMVDLGIILNENVLRHLEIAPKGPTKLKTVYLASAEVSGAILTAVSTTIISFLPVFTLQAAEGKLFGPLAYTKTFALISAIKLKSVKAYSLLPFLGFCGLAAHRTMDAIGRIGFVKIYPRILNWCLAHKALFSLFPLFIILLGISVWLGFGRVFGVVPKALDVVGVNIRSTGFWSGLTHTFPGLGKEFMPSLNEGSFLLMPTTMPHSGIQENKEILQKLDMLVTAIPEVDMIVGKAGRAETAIDPAPISMFENTINYKSEYATDINGNRLRFKVSEGKYELKDSTFYDPSTMTPNQIKVSDLIEDEDGEYFRQWRDHIRTPDDIWNEIVSVINLPGVTSSPKLHPSKPGS</sequence>
<keyword evidence="1" id="KW-0472">Membrane</keyword>
<dbReference type="PANTHER" id="PTHR32063">
    <property type="match status" value="1"/>
</dbReference>
<proteinExistence type="predicted"/>
<accession>A0AAD5KDR0</accession>
<feature type="transmembrane region" description="Helical" evidence="1">
    <location>
        <begin position="239"/>
        <end position="259"/>
    </location>
</feature>
<dbReference type="Pfam" id="PF00873">
    <property type="entry name" value="ACR_tran"/>
    <property type="match status" value="1"/>
</dbReference>
<feature type="transmembrane region" description="Helical" evidence="1">
    <location>
        <begin position="73"/>
        <end position="92"/>
    </location>
</feature>
<dbReference type="SUPFAM" id="SSF82866">
    <property type="entry name" value="Multidrug efflux transporter AcrB transmembrane domain"/>
    <property type="match status" value="1"/>
</dbReference>
<dbReference type="InterPro" id="IPR001036">
    <property type="entry name" value="Acrflvin-R"/>
</dbReference>
<feature type="transmembrane region" description="Helical" evidence="1">
    <location>
        <begin position="98"/>
        <end position="118"/>
    </location>
</feature>
<protein>
    <submittedName>
        <fullName evidence="2">Cation efflux system protein CusA-like</fullName>
    </submittedName>
</protein>
<evidence type="ECO:0000256" key="1">
    <source>
        <dbReference type="SAM" id="Phobius"/>
    </source>
</evidence>
<dbReference type="EMBL" id="WJBH02000273">
    <property type="protein sequence ID" value="KAI9549726.1"/>
    <property type="molecule type" value="Genomic_DNA"/>
</dbReference>
<dbReference type="Gene3D" id="3.30.70.1430">
    <property type="entry name" value="Multidrug efflux transporter AcrB pore domain"/>
    <property type="match status" value="1"/>
</dbReference>
<reference evidence="2" key="1">
    <citation type="submission" date="2022-05" db="EMBL/GenBank/DDBJ databases">
        <title>A multi-omics perspective on studying reproductive biology in Daphnia sinensis.</title>
        <authorList>
            <person name="Jia J."/>
        </authorList>
    </citation>
    <scope>NUCLEOTIDE SEQUENCE</scope>
    <source>
        <strain evidence="2">WSL</strain>
    </source>
</reference>
<keyword evidence="1" id="KW-1133">Transmembrane helix</keyword>
<dbReference type="GO" id="GO:0005886">
    <property type="term" value="C:plasma membrane"/>
    <property type="evidence" value="ECO:0007669"/>
    <property type="project" value="TreeGrafter"/>
</dbReference>
<feature type="transmembrane region" description="Helical" evidence="1">
    <location>
        <begin position="49"/>
        <end position="66"/>
    </location>
</feature>